<keyword evidence="4" id="KW-0788">Thiol protease</keyword>
<feature type="chain" id="PRO_5003540843" evidence="5">
    <location>
        <begin position="20"/>
        <end position="425"/>
    </location>
</feature>
<gene>
    <name evidence="7" type="ORF">JonanDRAFT_0496</name>
</gene>
<keyword evidence="5" id="KW-0732">Signal</keyword>
<evidence type="ECO:0000256" key="2">
    <source>
        <dbReference type="ARBA" id="ARBA00022670"/>
    </source>
</evidence>
<dbReference type="EMBL" id="CM001376">
    <property type="protein sequence ID" value="EHM12902.1"/>
    <property type="molecule type" value="Genomic_DNA"/>
</dbReference>
<comment type="similarity">
    <text evidence="1">Belongs to the peptidase C40 family.</text>
</comment>
<dbReference type="GO" id="GO:0008234">
    <property type="term" value="F:cysteine-type peptidase activity"/>
    <property type="evidence" value="ECO:0007669"/>
    <property type="project" value="UniProtKB-KW"/>
</dbReference>
<proteinExistence type="inferred from homology"/>
<evidence type="ECO:0000259" key="6">
    <source>
        <dbReference type="PROSITE" id="PS51935"/>
    </source>
</evidence>
<feature type="domain" description="NlpC/P60" evidence="6">
    <location>
        <begin position="163"/>
        <end position="297"/>
    </location>
</feature>
<evidence type="ECO:0000313" key="8">
    <source>
        <dbReference type="Proteomes" id="UP000003806"/>
    </source>
</evidence>
<dbReference type="STRING" id="885272.JonanDRAFT_0496"/>
<reference evidence="7 8" key="1">
    <citation type="submission" date="2011-11" db="EMBL/GenBank/DDBJ databases">
        <title>The Noncontiguous Finished genome of Jonquetella anthropi DSM 22815.</title>
        <authorList>
            <consortium name="US DOE Joint Genome Institute (JGI-PGF)"/>
            <person name="Lucas S."/>
            <person name="Copeland A."/>
            <person name="Lapidus A."/>
            <person name="Glavina del Rio T."/>
            <person name="Dalin E."/>
            <person name="Tice H."/>
            <person name="Bruce D."/>
            <person name="Goodwin L."/>
            <person name="Pitluck S."/>
            <person name="Peters L."/>
            <person name="Mikhailova N."/>
            <person name="Held B."/>
            <person name="Kyrpides N."/>
            <person name="Mavromatis K."/>
            <person name="Ivanova N."/>
            <person name="Markowitz V."/>
            <person name="Cheng J.-F."/>
            <person name="Hugenholtz P."/>
            <person name="Woyke T."/>
            <person name="Wu D."/>
            <person name="Gronow S."/>
            <person name="Wellnitz S."/>
            <person name="Brambilla E."/>
            <person name="Klenk H.-P."/>
            <person name="Eisen J.A."/>
        </authorList>
    </citation>
    <scope>NUCLEOTIDE SEQUENCE [LARGE SCALE GENOMIC DNA]</scope>
    <source>
        <strain evidence="7 8">DSM 22815</strain>
    </source>
</reference>
<feature type="signal peptide" evidence="5">
    <location>
        <begin position="1"/>
        <end position="19"/>
    </location>
</feature>
<dbReference type="GO" id="GO:0006508">
    <property type="term" value="P:proteolysis"/>
    <property type="evidence" value="ECO:0007669"/>
    <property type="project" value="UniProtKB-KW"/>
</dbReference>
<name>H0UJN4_9BACT</name>
<dbReference type="InterPro" id="IPR051202">
    <property type="entry name" value="Peptidase_C40"/>
</dbReference>
<dbReference type="Gene3D" id="3.90.1720.10">
    <property type="entry name" value="endopeptidase domain like (from Nostoc punctiforme)"/>
    <property type="match status" value="1"/>
</dbReference>
<dbReference type="PROSITE" id="PS51935">
    <property type="entry name" value="NLPC_P60"/>
    <property type="match status" value="1"/>
</dbReference>
<dbReference type="SUPFAM" id="SSF54001">
    <property type="entry name" value="Cysteine proteinases"/>
    <property type="match status" value="1"/>
</dbReference>
<evidence type="ECO:0000256" key="4">
    <source>
        <dbReference type="ARBA" id="ARBA00022807"/>
    </source>
</evidence>
<keyword evidence="8" id="KW-1185">Reference proteome</keyword>
<organism evidence="7 8">
    <name type="scientific">Jonquetella anthropi DSM 22815</name>
    <dbReference type="NCBI Taxonomy" id="885272"/>
    <lineage>
        <taxon>Bacteria</taxon>
        <taxon>Thermotogati</taxon>
        <taxon>Synergistota</taxon>
        <taxon>Synergistia</taxon>
        <taxon>Synergistales</taxon>
        <taxon>Dethiosulfovibrionaceae</taxon>
        <taxon>Jonquetella</taxon>
    </lineage>
</organism>
<evidence type="ECO:0000313" key="7">
    <source>
        <dbReference type="EMBL" id="EHM12902.1"/>
    </source>
</evidence>
<keyword evidence="3 7" id="KW-0378">Hydrolase</keyword>
<dbReference type="PANTHER" id="PTHR47053:SF1">
    <property type="entry name" value="MUREIN DD-ENDOPEPTIDASE MEPH-RELATED"/>
    <property type="match status" value="1"/>
</dbReference>
<protein>
    <submittedName>
        <fullName evidence="7">Cell wall-associated hydrolase, invasion-associated protein</fullName>
    </submittedName>
</protein>
<evidence type="ECO:0000256" key="3">
    <source>
        <dbReference type="ARBA" id="ARBA00022801"/>
    </source>
</evidence>
<dbReference type="eggNOG" id="COG0791">
    <property type="taxonomic scope" value="Bacteria"/>
</dbReference>
<dbReference type="Pfam" id="PF00877">
    <property type="entry name" value="NLPC_P60"/>
    <property type="match status" value="1"/>
</dbReference>
<sequence length="425" mass="46964">MKKFLALACCLLLAAPAYASWGVVKADLLSTTNDDGTERDDELLCGQIVQILSEKNKAGLVDVKTEGRYETFLSPEALVITEDEPAWAKERNRRVASIRADVLPQPDTSSYPPLISLPRASWVKAEQSKEKEWAQVTLPDGRVGFMKWASLRQPRQWGEFDEAATRANLVKDAVSYMGTGYRWGGKSPDGIDCSGLTAIVYDLNGLVIYRNSRPEAGFPIACIAPEAEPDGTFTLQDLDKMGLKPGDLLFWPGHTGMYLGNGKYIHSNGRTFDTCVNSLLKDDPDYRNDLATTQTLVSFGTAFPSAPDQLLVKELWAEPGERDGKKGWFIRVRAQGYAPTKVLIYPKGADKPDDCIVVDAPRRMCLEKRGSTHKALPFVTYDEEGSYRPAVKLINDAGWLPGGKPIESDVVTLAEPLVWPMKETN</sequence>
<dbReference type="AlphaFoldDB" id="H0UJN4"/>
<keyword evidence="2" id="KW-0645">Protease</keyword>
<dbReference type="Gene3D" id="2.30.30.40">
    <property type="entry name" value="SH3 Domains"/>
    <property type="match status" value="1"/>
</dbReference>
<dbReference type="InterPro" id="IPR038765">
    <property type="entry name" value="Papain-like_cys_pep_sf"/>
</dbReference>
<dbReference type="Proteomes" id="UP000003806">
    <property type="component" value="Chromosome"/>
</dbReference>
<dbReference type="HOGENOM" id="CLU_645258_0_0_0"/>
<dbReference type="PANTHER" id="PTHR47053">
    <property type="entry name" value="MUREIN DD-ENDOPEPTIDASE MEPH-RELATED"/>
    <property type="match status" value="1"/>
</dbReference>
<evidence type="ECO:0000256" key="1">
    <source>
        <dbReference type="ARBA" id="ARBA00007074"/>
    </source>
</evidence>
<dbReference type="InterPro" id="IPR000064">
    <property type="entry name" value="NLP_P60_dom"/>
</dbReference>
<accession>H0UJN4</accession>
<evidence type="ECO:0000256" key="5">
    <source>
        <dbReference type="SAM" id="SignalP"/>
    </source>
</evidence>